<evidence type="ECO:0000256" key="8">
    <source>
        <dbReference type="RuleBase" id="RU221113"/>
    </source>
</evidence>
<keyword evidence="6" id="KW-1133">Transmembrane helix</keyword>
<comment type="caution">
    <text evidence="9">The sequence shown here is derived from an EMBL/GenBank/DDBJ whole genome shotgun (WGS) entry which is preliminary data.</text>
</comment>
<dbReference type="EMBL" id="RBIZ01000005">
    <property type="protein sequence ID" value="RKR53809.1"/>
    <property type="molecule type" value="Genomic_DNA"/>
</dbReference>
<sequence length="51" mass="5651">MKRRQPTTRIVLIIAATLIALSLINRKSLCEIRFRSGSLEVAARLACHSDG</sequence>
<evidence type="ECO:0000256" key="5">
    <source>
        <dbReference type="ARBA" id="ARBA00022692"/>
    </source>
</evidence>
<evidence type="ECO:0000313" key="9">
    <source>
        <dbReference type="EMBL" id="RKR53809.1"/>
    </source>
</evidence>
<keyword evidence="4" id="KW-1277">Toxin-antitoxin system</keyword>
<dbReference type="InterPro" id="IPR000021">
    <property type="entry name" value="Hok/gef_toxin"/>
</dbReference>
<evidence type="ECO:0000256" key="4">
    <source>
        <dbReference type="ARBA" id="ARBA00022649"/>
    </source>
</evidence>
<keyword evidence="10" id="KW-1185">Reference proteome</keyword>
<dbReference type="Proteomes" id="UP000267341">
    <property type="component" value="Unassembled WGS sequence"/>
</dbReference>
<protein>
    <submittedName>
        <fullName evidence="9">Protein HokC/D/protein HokB</fullName>
    </submittedName>
</protein>
<proteinExistence type="inferred from homology"/>
<comment type="subcellular location">
    <subcellularLocation>
        <location evidence="1 8">Cell inner membrane</location>
        <topology evidence="1 8">Single-pass membrane protein</topology>
    </subcellularLocation>
</comment>
<dbReference type="Pfam" id="PF01848">
    <property type="entry name" value="HOK_GEF"/>
    <property type="match status" value="1"/>
</dbReference>
<evidence type="ECO:0000313" key="10">
    <source>
        <dbReference type="Proteomes" id="UP000267341"/>
    </source>
</evidence>
<keyword evidence="7" id="KW-0472">Membrane</keyword>
<accession>A0ABX9RVT1</accession>
<keyword evidence="5" id="KW-0812">Transmembrane</keyword>
<dbReference type="RefSeq" id="WP_071777478.1">
    <property type="nucleotide sequence ID" value="NZ_CABKQJ010000004.1"/>
</dbReference>
<name>A0ABX9RVT1_9ENTR</name>
<keyword evidence="2" id="KW-1003">Cell membrane</keyword>
<dbReference type="PRINTS" id="PR00281">
    <property type="entry name" value="HOKGEFTOXIC"/>
</dbReference>
<dbReference type="GeneID" id="79383193"/>
<gene>
    <name evidence="9" type="ORF">C7387_3283</name>
</gene>
<evidence type="ECO:0000256" key="3">
    <source>
        <dbReference type="ARBA" id="ARBA00022519"/>
    </source>
</evidence>
<evidence type="ECO:0000256" key="6">
    <source>
        <dbReference type="ARBA" id="ARBA00022989"/>
    </source>
</evidence>
<evidence type="ECO:0000256" key="2">
    <source>
        <dbReference type="ARBA" id="ARBA00022475"/>
    </source>
</evidence>
<evidence type="ECO:0000256" key="7">
    <source>
        <dbReference type="ARBA" id="ARBA00023136"/>
    </source>
</evidence>
<reference evidence="9 10" key="1">
    <citation type="submission" date="2018-10" db="EMBL/GenBank/DDBJ databases">
        <title>Genomic Encyclopedia of Type Strains, Phase IV (KMG-IV): sequencing the most valuable type-strain genomes for metagenomic binning, comparative biology and taxonomic classification.</title>
        <authorList>
            <person name="Goeker M."/>
        </authorList>
    </citation>
    <scope>NUCLEOTIDE SEQUENCE [LARGE SCALE GENOMIC DNA]</scope>
    <source>
        <strain evidence="9 10">DSM 5079</strain>
    </source>
</reference>
<organism evidence="9 10">
    <name type="scientific">Yokenella regensburgei</name>
    <dbReference type="NCBI Taxonomy" id="158877"/>
    <lineage>
        <taxon>Bacteria</taxon>
        <taxon>Pseudomonadati</taxon>
        <taxon>Pseudomonadota</taxon>
        <taxon>Gammaproteobacteria</taxon>
        <taxon>Enterobacterales</taxon>
        <taxon>Enterobacteriaceae</taxon>
        <taxon>Yokenella</taxon>
    </lineage>
</organism>
<evidence type="ECO:0000256" key="1">
    <source>
        <dbReference type="ARBA" id="ARBA00004377"/>
    </source>
</evidence>
<keyword evidence="3" id="KW-0997">Cell inner membrane</keyword>
<comment type="similarity">
    <text evidence="8">Belongs to the hok/gef family.</text>
</comment>